<organism evidence="2">
    <name type="scientific">Anopheles triannulatus</name>
    <dbReference type="NCBI Taxonomy" id="58253"/>
    <lineage>
        <taxon>Eukaryota</taxon>
        <taxon>Metazoa</taxon>
        <taxon>Ecdysozoa</taxon>
        <taxon>Arthropoda</taxon>
        <taxon>Hexapoda</taxon>
        <taxon>Insecta</taxon>
        <taxon>Pterygota</taxon>
        <taxon>Neoptera</taxon>
        <taxon>Endopterygota</taxon>
        <taxon>Diptera</taxon>
        <taxon>Nematocera</taxon>
        <taxon>Culicoidea</taxon>
        <taxon>Culicidae</taxon>
        <taxon>Anophelinae</taxon>
        <taxon>Anopheles</taxon>
    </lineage>
</organism>
<dbReference type="AlphaFoldDB" id="A0A2M4B673"/>
<evidence type="ECO:0000313" key="2">
    <source>
        <dbReference type="EMBL" id="MBW48555.1"/>
    </source>
</evidence>
<accession>A0A2M4B673</accession>
<reference evidence="2" key="1">
    <citation type="submission" date="2018-01" db="EMBL/GenBank/DDBJ databases">
        <title>An insight into the sialome of Amazonian anophelines.</title>
        <authorList>
            <person name="Ribeiro J.M."/>
            <person name="Scarpassa V."/>
            <person name="Calvo E."/>
        </authorList>
    </citation>
    <scope>NUCLEOTIDE SEQUENCE</scope>
    <source>
        <tissue evidence="2">Salivary glands</tissue>
    </source>
</reference>
<feature type="chain" id="PRO_5014941189" evidence="1">
    <location>
        <begin position="30"/>
        <end position="69"/>
    </location>
</feature>
<sequence>MTTTSPTTIGRALFTHLLLLVSVGRYSRTHFFQNSSASLCDVSHDVFKVDALLSNGSCGLSPLKLLSKK</sequence>
<keyword evidence="1" id="KW-0732">Signal</keyword>
<proteinExistence type="predicted"/>
<dbReference type="EMBL" id="GGFK01015234">
    <property type="protein sequence ID" value="MBW48555.1"/>
    <property type="molecule type" value="Transcribed_RNA"/>
</dbReference>
<evidence type="ECO:0000256" key="1">
    <source>
        <dbReference type="SAM" id="SignalP"/>
    </source>
</evidence>
<name>A0A2M4B673_9DIPT</name>
<feature type="signal peptide" evidence="1">
    <location>
        <begin position="1"/>
        <end position="29"/>
    </location>
</feature>
<protein>
    <submittedName>
        <fullName evidence="2">Putative secreted protein</fullName>
    </submittedName>
</protein>